<proteinExistence type="predicted"/>
<evidence type="ECO:0000313" key="1">
    <source>
        <dbReference type="EMBL" id="AOZ98048.1"/>
    </source>
</evidence>
<dbReference type="STRING" id="1306519.BIW12_00570"/>
<dbReference type="RefSeq" id="WP_071183323.1">
    <property type="nucleotide sequence ID" value="NZ_CP017774.1"/>
</dbReference>
<dbReference type="KEGG" id="fcm:BIW12_00570"/>
<keyword evidence="1" id="KW-0282">Flagellum</keyword>
<dbReference type="Proteomes" id="UP000178198">
    <property type="component" value="Chromosome"/>
</dbReference>
<evidence type="ECO:0000313" key="2">
    <source>
        <dbReference type="Proteomes" id="UP000178198"/>
    </source>
</evidence>
<dbReference type="EMBL" id="CP017774">
    <property type="protein sequence ID" value="AOZ98048.1"/>
    <property type="molecule type" value="Genomic_DNA"/>
</dbReference>
<gene>
    <name evidence="1" type="ORF">BIW12_00570</name>
</gene>
<keyword evidence="1" id="KW-0969">Cilium</keyword>
<accession>A0A1D9P629</accession>
<dbReference type="AlphaFoldDB" id="A0A1D9P629"/>
<sequence length="127" mass="14789">MKIPQIYFFILVSLLSYSGYSQNPKVFITERVGESYAYVNVTKTYERVAEKGYKSIDLFQKLGNAFYTDLNMGKAAKWYGELFAMTMDLDAIYYDQYAKSLYAIGENEKANYIMEQLKQKINSIKNK</sequence>
<protein>
    <submittedName>
        <fullName evidence="1">Flagellar motor protein MotB</fullName>
    </submittedName>
</protein>
<keyword evidence="2" id="KW-1185">Reference proteome</keyword>
<reference evidence="1 2" key="1">
    <citation type="submission" date="2016-10" db="EMBL/GenBank/DDBJ databases">
        <title>Complete Genome Sequence of Flavobacterium sp. PK15.</title>
        <authorList>
            <person name="Ekwe A."/>
            <person name="Kim S.B."/>
        </authorList>
    </citation>
    <scope>NUCLEOTIDE SEQUENCE [LARGE SCALE GENOMIC DNA]</scope>
    <source>
        <strain evidence="1 2">PK15</strain>
    </source>
</reference>
<name>A0A1D9P629_9FLAO</name>
<keyword evidence="1" id="KW-0966">Cell projection</keyword>
<organism evidence="1 2">
    <name type="scientific">Flavobacterium commune</name>
    <dbReference type="NCBI Taxonomy" id="1306519"/>
    <lineage>
        <taxon>Bacteria</taxon>
        <taxon>Pseudomonadati</taxon>
        <taxon>Bacteroidota</taxon>
        <taxon>Flavobacteriia</taxon>
        <taxon>Flavobacteriales</taxon>
        <taxon>Flavobacteriaceae</taxon>
        <taxon>Flavobacterium</taxon>
    </lineage>
</organism>